<dbReference type="AlphaFoldDB" id="A0A4C1YZK9"/>
<evidence type="ECO:0000313" key="2">
    <source>
        <dbReference type="Proteomes" id="UP000299102"/>
    </source>
</evidence>
<gene>
    <name evidence="1" type="ORF">EVAR_53189_1</name>
</gene>
<dbReference type="OrthoDB" id="411823at2759"/>
<comment type="caution">
    <text evidence="1">The sequence shown here is derived from an EMBL/GenBank/DDBJ whole genome shotgun (WGS) entry which is preliminary data.</text>
</comment>
<dbReference type="Proteomes" id="UP000299102">
    <property type="component" value="Unassembled WGS sequence"/>
</dbReference>
<evidence type="ECO:0000313" key="1">
    <source>
        <dbReference type="EMBL" id="GBP80049.1"/>
    </source>
</evidence>
<name>A0A4C1YZK9_EUMVA</name>
<sequence length="119" mass="13341">MIVSLSFAKKAIRAASLDEWQRDTPREALVINQRFFPRVKEAYGSSRVKYDASLAQTLTGHGGFPSIYIDSSWQSPYCACAPDKTQDCCTFRRMSDLRPSAETEVGIGVQILRENFPTS</sequence>
<reference evidence="1 2" key="1">
    <citation type="journal article" date="2019" name="Commun. Biol.">
        <title>The bagworm genome reveals a unique fibroin gene that provides high tensile strength.</title>
        <authorList>
            <person name="Kono N."/>
            <person name="Nakamura H."/>
            <person name="Ohtoshi R."/>
            <person name="Tomita M."/>
            <person name="Numata K."/>
            <person name="Arakawa K."/>
        </authorList>
    </citation>
    <scope>NUCLEOTIDE SEQUENCE [LARGE SCALE GENOMIC DNA]</scope>
</reference>
<protein>
    <submittedName>
        <fullName evidence="1">Uncharacterized protein</fullName>
    </submittedName>
</protein>
<organism evidence="1 2">
    <name type="scientific">Eumeta variegata</name>
    <name type="common">Bagworm moth</name>
    <name type="synonym">Eumeta japonica</name>
    <dbReference type="NCBI Taxonomy" id="151549"/>
    <lineage>
        <taxon>Eukaryota</taxon>
        <taxon>Metazoa</taxon>
        <taxon>Ecdysozoa</taxon>
        <taxon>Arthropoda</taxon>
        <taxon>Hexapoda</taxon>
        <taxon>Insecta</taxon>
        <taxon>Pterygota</taxon>
        <taxon>Neoptera</taxon>
        <taxon>Endopterygota</taxon>
        <taxon>Lepidoptera</taxon>
        <taxon>Glossata</taxon>
        <taxon>Ditrysia</taxon>
        <taxon>Tineoidea</taxon>
        <taxon>Psychidae</taxon>
        <taxon>Oiketicinae</taxon>
        <taxon>Eumeta</taxon>
    </lineage>
</organism>
<proteinExistence type="predicted"/>
<dbReference type="EMBL" id="BGZK01001443">
    <property type="protein sequence ID" value="GBP80049.1"/>
    <property type="molecule type" value="Genomic_DNA"/>
</dbReference>
<accession>A0A4C1YZK9</accession>
<keyword evidence="2" id="KW-1185">Reference proteome</keyword>